<protein>
    <submittedName>
        <fullName evidence="2">Type I restriction enzyme HsdR N-terminal domain-containing protein</fullName>
    </submittedName>
</protein>
<dbReference type="EMBL" id="JACRTE010000017">
    <property type="protein sequence ID" value="MBC8597215.1"/>
    <property type="molecule type" value="Genomic_DNA"/>
</dbReference>
<accession>A0A926FB14</accession>
<comment type="caution">
    <text evidence="2">The sequence shown here is derived from an EMBL/GenBank/DDBJ whole genome shotgun (WGS) entry which is preliminary data.</text>
</comment>
<dbReference type="AlphaFoldDB" id="A0A926FB14"/>
<keyword evidence="3" id="KW-1185">Reference proteome</keyword>
<dbReference type="RefSeq" id="WP_262432527.1">
    <property type="nucleotide sequence ID" value="NZ_JACRTE010000017.1"/>
</dbReference>
<dbReference type="GO" id="GO:0003677">
    <property type="term" value="F:DNA binding"/>
    <property type="evidence" value="ECO:0007669"/>
    <property type="project" value="UniProtKB-KW"/>
</dbReference>
<evidence type="ECO:0000313" key="3">
    <source>
        <dbReference type="Proteomes" id="UP000647416"/>
    </source>
</evidence>
<dbReference type="GO" id="GO:0009307">
    <property type="term" value="P:DNA restriction-modification system"/>
    <property type="evidence" value="ECO:0007669"/>
    <property type="project" value="UniProtKB-KW"/>
</dbReference>
<organism evidence="2 3">
    <name type="scientific">Qingrenia yutianensis</name>
    <dbReference type="NCBI Taxonomy" id="2763676"/>
    <lineage>
        <taxon>Bacteria</taxon>
        <taxon>Bacillati</taxon>
        <taxon>Bacillota</taxon>
        <taxon>Clostridia</taxon>
        <taxon>Eubacteriales</taxon>
        <taxon>Oscillospiraceae</taxon>
        <taxon>Qingrenia</taxon>
    </lineage>
</organism>
<proteinExistence type="predicted"/>
<dbReference type="Gene3D" id="3.90.1570.30">
    <property type="match status" value="1"/>
</dbReference>
<dbReference type="Pfam" id="PF04313">
    <property type="entry name" value="HSDR_N"/>
    <property type="match status" value="1"/>
</dbReference>
<evidence type="ECO:0000259" key="1">
    <source>
        <dbReference type="Pfam" id="PF04313"/>
    </source>
</evidence>
<reference evidence="2" key="1">
    <citation type="submission" date="2020-08" db="EMBL/GenBank/DDBJ databases">
        <title>Genome public.</title>
        <authorList>
            <person name="Liu C."/>
            <person name="Sun Q."/>
        </authorList>
    </citation>
    <scope>NUCLEOTIDE SEQUENCE</scope>
    <source>
        <strain evidence="2">NSJ-50</strain>
    </source>
</reference>
<dbReference type="PIRSF" id="PIRSF035009">
    <property type="entry name" value="UCP035009_HSDR_N"/>
    <property type="match status" value="1"/>
</dbReference>
<dbReference type="Proteomes" id="UP000647416">
    <property type="component" value="Unassembled WGS sequence"/>
</dbReference>
<dbReference type="GO" id="GO:0009035">
    <property type="term" value="F:type I site-specific deoxyribonuclease activity"/>
    <property type="evidence" value="ECO:0007669"/>
    <property type="project" value="UniProtKB-EC"/>
</dbReference>
<gene>
    <name evidence="2" type="ORF">H8706_10115</name>
</gene>
<feature type="domain" description="Restriction endonuclease type I HsdR N-terminal" evidence="1">
    <location>
        <begin position="21"/>
        <end position="124"/>
    </location>
</feature>
<dbReference type="GO" id="GO:0005524">
    <property type="term" value="F:ATP binding"/>
    <property type="evidence" value="ECO:0007669"/>
    <property type="project" value="UniProtKB-KW"/>
</dbReference>
<evidence type="ECO:0000313" key="2">
    <source>
        <dbReference type="EMBL" id="MBC8597215.1"/>
    </source>
</evidence>
<name>A0A926FB14_9FIRM</name>
<dbReference type="InterPro" id="IPR007409">
    <property type="entry name" value="Restrct_endonuc_type1_HsdR_N"/>
</dbReference>
<dbReference type="InterPro" id="IPR017035">
    <property type="entry name" value="UCP035009_HsdR_All3000-type"/>
</dbReference>
<sequence>MFEEKIKSFIGRIEDLKENIKTEEATKTSLIMPFFSMLGYDVFNPMEFVPEYIADVGIKKGEKVDYAIILDNEPTILIEAKSITETLDKHDSQLFRYFGTSNAKFAILTNGVIYKFYTDLEETNKMDTTPFLTVDLLNLRDSDIAELKKFSKENFDKNNILNSASELKYCGLIKAFLKREFTTPSDEFTRLILSSDIYEGRLLQNVVDKFKPLVKKSISAYINEIVNDKIKTALNSETPAEEETEEITGIEPADEIITTAEELQSFYIIKSILGNDIELNRITYKDTVSYFSVLIDNKVTRWVCRIYLKEHTKYLIIPNGDKQEKYNIDKISDIYNLSEQLKTRASALV</sequence>